<comment type="caution">
    <text evidence="1">The sequence shown here is derived from an EMBL/GenBank/DDBJ whole genome shotgun (WGS) entry which is preliminary data.</text>
</comment>
<reference evidence="1 2" key="1">
    <citation type="journal article" date="2016" name="Nat. Commun.">
        <title>Thousands of microbial genomes shed light on interconnected biogeochemical processes in an aquifer system.</title>
        <authorList>
            <person name="Anantharaman K."/>
            <person name="Brown C.T."/>
            <person name="Hug L.A."/>
            <person name="Sharon I."/>
            <person name="Castelle C.J."/>
            <person name="Probst A.J."/>
            <person name="Thomas B.C."/>
            <person name="Singh A."/>
            <person name="Wilkins M.J."/>
            <person name="Karaoz U."/>
            <person name="Brodie E.L."/>
            <person name="Williams K.H."/>
            <person name="Hubbard S.S."/>
            <person name="Banfield J.F."/>
        </authorList>
    </citation>
    <scope>NUCLEOTIDE SEQUENCE [LARGE SCALE GENOMIC DNA]</scope>
</reference>
<evidence type="ECO:0000313" key="2">
    <source>
        <dbReference type="Proteomes" id="UP000176751"/>
    </source>
</evidence>
<dbReference type="EMBL" id="MFCA01000030">
    <property type="protein sequence ID" value="OGE01005.1"/>
    <property type="molecule type" value="Genomic_DNA"/>
</dbReference>
<sequence>MFKPIGSLIEGIAARSRVPKAILALQIRTIARKALADSCQDLDSEILEAVRVTSFDGKTLKITAPSLVCAELHLRSEGLKKEINKTLGKKVISSLRFRAC</sequence>
<organism evidence="1 2">
    <name type="scientific">Candidatus Curtissbacteria bacterium RIFOXYA1_FULL_41_14</name>
    <dbReference type="NCBI Taxonomy" id="1797737"/>
    <lineage>
        <taxon>Bacteria</taxon>
        <taxon>Candidatus Curtissiibacteriota</taxon>
    </lineage>
</organism>
<name>A0A1F5HAC2_9BACT</name>
<gene>
    <name evidence="1" type="ORF">A2196_05725</name>
</gene>
<evidence type="ECO:0000313" key="1">
    <source>
        <dbReference type="EMBL" id="OGE01005.1"/>
    </source>
</evidence>
<accession>A0A1F5HAC2</accession>
<evidence type="ECO:0008006" key="3">
    <source>
        <dbReference type="Google" id="ProtNLM"/>
    </source>
</evidence>
<proteinExistence type="predicted"/>
<dbReference type="AlphaFoldDB" id="A0A1F5HAC2"/>
<dbReference type="Proteomes" id="UP000176751">
    <property type="component" value="Unassembled WGS sequence"/>
</dbReference>
<protein>
    <recommendedName>
        <fullName evidence="3">DUF721 domain-containing protein</fullName>
    </recommendedName>
</protein>